<dbReference type="InterPro" id="IPR006485">
    <property type="entry name" value="Phage-like_holin"/>
</dbReference>
<feature type="compositionally biased region" description="Basic and acidic residues" evidence="1">
    <location>
        <begin position="132"/>
        <end position="158"/>
    </location>
</feature>
<proteinExistence type="predicted"/>
<dbReference type="NCBIfam" id="TIGR01598">
    <property type="entry name" value="holin_phiLC3"/>
    <property type="match status" value="1"/>
</dbReference>
<feature type="compositionally biased region" description="Basic and acidic residues" evidence="1">
    <location>
        <begin position="84"/>
        <end position="109"/>
    </location>
</feature>
<gene>
    <name evidence="2" type="ORF">CF9_0038</name>
</gene>
<organism evidence="2 3">
    <name type="scientific">Staphylococcus phage CF9</name>
    <dbReference type="NCBI Taxonomy" id="3113741"/>
    <lineage>
        <taxon>Viruses</taxon>
        <taxon>Duplodnaviria</taxon>
        <taxon>Heunggongvirae</taxon>
        <taxon>Uroviricota</taxon>
        <taxon>Caudoviricetes</taxon>
        <taxon>Sextaecvirus</taxon>
    </lineage>
</organism>
<dbReference type="Pfam" id="PF04531">
    <property type="entry name" value="Phage_holin_1"/>
    <property type="match status" value="1"/>
</dbReference>
<evidence type="ECO:0000313" key="3">
    <source>
        <dbReference type="Proteomes" id="UP001432173"/>
    </source>
</evidence>
<evidence type="ECO:0000313" key="2">
    <source>
        <dbReference type="EMBL" id="WRW34511.1"/>
    </source>
</evidence>
<accession>A0AAX4J743</accession>
<name>A0AAX4J743_9CAUD</name>
<feature type="region of interest" description="Disordered" evidence="1">
    <location>
        <begin position="72"/>
        <end position="158"/>
    </location>
</feature>
<reference evidence="2" key="1">
    <citation type="submission" date="2023-12" db="EMBL/GenBank/DDBJ databases">
        <title>Isolation and Characterisation of Novel Lytic Bacteriophages for therapeutic applications in Prosthetic Joint Infections.</title>
        <authorList>
            <person name="Burton N."/>
            <person name="Melo L.D.R."/>
            <person name="Pearce B."/>
            <person name="Tadesse M.D."/>
            <person name="Vryonis E."/>
            <person name="Sagona A."/>
        </authorList>
    </citation>
    <scope>NUCLEOTIDE SEQUENCE</scope>
</reference>
<protein>
    <submittedName>
        <fullName evidence="2">Holin</fullName>
    </submittedName>
</protein>
<dbReference type="EMBL" id="PP034389">
    <property type="protein sequence ID" value="WRW34511.1"/>
    <property type="molecule type" value="Genomic_DNA"/>
</dbReference>
<sequence length="158" mass="17785">MSKINWKVRAKKKSFWVAIVSAVALFINNITGAFGLDYSAQVQTGVDIVSAILTLLAGLGIVTDMTTKGIGDSEIAQTYSKPRNSKDPEQYVDWMKNESKETPEKKNFELEEFDTSKPFTDDKDEVDFDVSEYEHEDIGVHGKSGMHDEEIKEQEVDK</sequence>
<dbReference type="Proteomes" id="UP001432173">
    <property type="component" value="Segment"/>
</dbReference>
<feature type="compositionally biased region" description="Acidic residues" evidence="1">
    <location>
        <begin position="122"/>
        <end position="131"/>
    </location>
</feature>
<evidence type="ECO:0000256" key="1">
    <source>
        <dbReference type="SAM" id="MobiDB-lite"/>
    </source>
</evidence>